<evidence type="ECO:0000313" key="4">
    <source>
        <dbReference type="Proteomes" id="UP000076727"/>
    </source>
</evidence>
<dbReference type="Proteomes" id="UP000076727">
    <property type="component" value="Unassembled WGS sequence"/>
</dbReference>
<feature type="compositionally biased region" description="Polar residues" evidence="1">
    <location>
        <begin position="333"/>
        <end position="343"/>
    </location>
</feature>
<keyword evidence="2" id="KW-0812">Transmembrane</keyword>
<dbReference type="STRING" id="1314783.A0A165RML1"/>
<evidence type="ECO:0008006" key="5">
    <source>
        <dbReference type="Google" id="ProtNLM"/>
    </source>
</evidence>
<feature type="transmembrane region" description="Helical" evidence="2">
    <location>
        <begin position="222"/>
        <end position="247"/>
    </location>
</feature>
<evidence type="ECO:0000256" key="2">
    <source>
        <dbReference type="SAM" id="Phobius"/>
    </source>
</evidence>
<name>A0A165RML1_9APHY</name>
<protein>
    <recommendedName>
        <fullName evidence="5">Transmembrane protein</fullName>
    </recommendedName>
</protein>
<reference evidence="3 4" key="1">
    <citation type="journal article" date="2016" name="Mol. Biol. Evol.">
        <title>Comparative Genomics of Early-Diverging Mushroom-Forming Fungi Provides Insights into the Origins of Lignocellulose Decay Capabilities.</title>
        <authorList>
            <person name="Nagy L.G."/>
            <person name="Riley R."/>
            <person name="Tritt A."/>
            <person name="Adam C."/>
            <person name="Daum C."/>
            <person name="Floudas D."/>
            <person name="Sun H."/>
            <person name="Yadav J.S."/>
            <person name="Pangilinan J."/>
            <person name="Larsson K.H."/>
            <person name="Matsuura K."/>
            <person name="Barry K."/>
            <person name="Labutti K."/>
            <person name="Kuo R."/>
            <person name="Ohm R.A."/>
            <person name="Bhattacharya S.S."/>
            <person name="Shirouzu T."/>
            <person name="Yoshinaga Y."/>
            <person name="Martin F.M."/>
            <person name="Grigoriev I.V."/>
            <person name="Hibbett D.S."/>
        </authorList>
    </citation>
    <scope>NUCLEOTIDE SEQUENCE [LARGE SCALE GENOMIC DNA]</scope>
    <source>
        <strain evidence="3 4">L-15889</strain>
    </source>
</reference>
<accession>A0A165RML1</accession>
<feature type="region of interest" description="Disordered" evidence="1">
    <location>
        <begin position="328"/>
        <end position="373"/>
    </location>
</feature>
<evidence type="ECO:0000313" key="3">
    <source>
        <dbReference type="EMBL" id="KZT70953.1"/>
    </source>
</evidence>
<sequence length="373" mass="40767">MSVSADNFTLECYSSTLEWYIDAIGETPCMTYQRLRQICNSTYTTPSWVINGPADTCDDQQSECCCNSIAWSLRMLCINCEWDWYGTPDPGHSADPYGYYDWRWSGGAQNNGTYCGDGYNQTLPVDVQQIACDKGVRLDQFLYSIFWPDGSWDFNEYETQAESVLGSRTTNQTFICGGTDTGTSNDTVTSAVIGTGMDTPGTTTITQSSTAQAMPTSAGPDVVALVSGSLGGVLGLVLLGATIVVVLRMKKHHLRQSRSNLLGTAGDPGMPESMPVHGLTPFVAWPNELQSPGQLLLQTSTVNALPSATYNKPDEGDPLLLPRVRRQGRVSRPQRNTITTPPQTEVRERDEGMTCMQQTEQPPEYRAVYPGSG</sequence>
<organism evidence="3 4">
    <name type="scientific">Daedalea quercina L-15889</name>
    <dbReference type="NCBI Taxonomy" id="1314783"/>
    <lineage>
        <taxon>Eukaryota</taxon>
        <taxon>Fungi</taxon>
        <taxon>Dikarya</taxon>
        <taxon>Basidiomycota</taxon>
        <taxon>Agaricomycotina</taxon>
        <taxon>Agaricomycetes</taxon>
        <taxon>Polyporales</taxon>
        <taxon>Fomitopsis</taxon>
    </lineage>
</organism>
<keyword evidence="2" id="KW-1133">Transmembrane helix</keyword>
<dbReference type="OrthoDB" id="2757214at2759"/>
<dbReference type="EMBL" id="KV429048">
    <property type="protein sequence ID" value="KZT70953.1"/>
    <property type="molecule type" value="Genomic_DNA"/>
</dbReference>
<dbReference type="AlphaFoldDB" id="A0A165RML1"/>
<keyword evidence="4" id="KW-1185">Reference proteome</keyword>
<proteinExistence type="predicted"/>
<evidence type="ECO:0000256" key="1">
    <source>
        <dbReference type="SAM" id="MobiDB-lite"/>
    </source>
</evidence>
<gene>
    <name evidence="3" type="ORF">DAEQUDRAFT_153699</name>
</gene>
<keyword evidence="2" id="KW-0472">Membrane</keyword>